<evidence type="ECO:0000256" key="1">
    <source>
        <dbReference type="SAM" id="MobiDB-lite"/>
    </source>
</evidence>
<proteinExistence type="predicted"/>
<organism evidence="2 3">
    <name type="scientific">Pseudoduganella dura</name>
    <dbReference type="NCBI Taxonomy" id="321982"/>
    <lineage>
        <taxon>Bacteria</taxon>
        <taxon>Pseudomonadati</taxon>
        <taxon>Pseudomonadota</taxon>
        <taxon>Betaproteobacteria</taxon>
        <taxon>Burkholderiales</taxon>
        <taxon>Oxalobacteraceae</taxon>
        <taxon>Telluria group</taxon>
        <taxon>Pseudoduganella</taxon>
    </lineage>
</organism>
<evidence type="ECO:0000313" key="2">
    <source>
        <dbReference type="EMBL" id="MUI10953.1"/>
    </source>
</evidence>
<dbReference type="AlphaFoldDB" id="A0A6I3XA98"/>
<dbReference type="Proteomes" id="UP000431684">
    <property type="component" value="Unassembled WGS sequence"/>
</dbReference>
<gene>
    <name evidence="2" type="ORF">GJV26_00375</name>
</gene>
<dbReference type="EMBL" id="WNWM01000002">
    <property type="protein sequence ID" value="MUI10953.1"/>
    <property type="molecule type" value="Genomic_DNA"/>
</dbReference>
<keyword evidence="3" id="KW-1185">Reference proteome</keyword>
<feature type="compositionally biased region" description="Low complexity" evidence="1">
    <location>
        <begin position="59"/>
        <end position="77"/>
    </location>
</feature>
<name>A0A6I3XA98_9BURK</name>
<accession>A0A6I3XA98</accession>
<reference evidence="2 3" key="1">
    <citation type="submission" date="2019-11" db="EMBL/GenBank/DDBJ databases">
        <title>Draft Genome Sequences of Six Type Strains of the Genus Massilia.</title>
        <authorList>
            <person name="Miess H."/>
            <person name="Frediansyah A."/>
            <person name="Goeker M."/>
            <person name="Gross H."/>
        </authorList>
    </citation>
    <scope>NUCLEOTIDE SEQUENCE [LARGE SCALE GENOMIC DNA]</scope>
    <source>
        <strain evidence="2 3">DSM 17513</strain>
    </source>
</reference>
<comment type="caution">
    <text evidence="2">The sequence shown here is derived from an EMBL/GenBank/DDBJ whole genome shotgun (WGS) entry which is preliminary data.</text>
</comment>
<sequence>MNNGTAARESAPCRAARDRLLEEEIALRRLTGAVAEQRRRLPPGTPVPRDCTEWRTACRPTGSSSTGSQRRGSSPSPTRRRRARSCRPATRPS</sequence>
<protein>
    <submittedName>
        <fullName evidence="2">DUF899 domain-containing protein</fullName>
    </submittedName>
</protein>
<feature type="region of interest" description="Disordered" evidence="1">
    <location>
        <begin position="36"/>
        <end position="93"/>
    </location>
</feature>
<evidence type="ECO:0000313" key="3">
    <source>
        <dbReference type="Proteomes" id="UP000431684"/>
    </source>
</evidence>